<dbReference type="EMBL" id="KP136319">
    <property type="protein sequence ID" value="AJF97379.1"/>
    <property type="molecule type" value="Genomic_DNA"/>
</dbReference>
<dbReference type="SUPFAM" id="SSF81383">
    <property type="entry name" value="F-box domain"/>
    <property type="match status" value="1"/>
</dbReference>
<evidence type="ECO:0000313" key="4">
    <source>
        <dbReference type="Proteomes" id="UP000202511"/>
    </source>
</evidence>
<dbReference type="Pfam" id="PF12937">
    <property type="entry name" value="F-box-like"/>
    <property type="match status" value="1"/>
</dbReference>
<keyword evidence="1" id="KW-1133">Transmembrane helix</keyword>
<dbReference type="Proteomes" id="UP000202511">
    <property type="component" value="Segment"/>
</dbReference>
<evidence type="ECO:0000313" key="3">
    <source>
        <dbReference type="EMBL" id="AJF97379.1"/>
    </source>
</evidence>
<dbReference type="PROSITE" id="PS50181">
    <property type="entry name" value="FBOX"/>
    <property type="match status" value="1"/>
</dbReference>
<dbReference type="KEGG" id="vg:23462296"/>
<dbReference type="GeneID" id="23462296"/>
<evidence type="ECO:0000256" key="1">
    <source>
        <dbReference type="SAM" id="Phobius"/>
    </source>
</evidence>
<reference evidence="3 4" key="1">
    <citation type="journal article" date="2015" name="Parasitol. Res.">
        <title>Viruses in close associations with free-living amoebae.</title>
        <authorList>
            <person name="Scheid P."/>
        </authorList>
    </citation>
    <scope>NUCLEOTIDE SEQUENCE [LARGE SCALE GENOMIC DNA]</scope>
    <source>
        <strain evidence="3">KlaHel</strain>
    </source>
</reference>
<dbReference type="InterPro" id="IPR036047">
    <property type="entry name" value="F-box-like_dom_sf"/>
</dbReference>
<accession>A0A0B5J1J5</accession>
<feature type="domain" description="F-box" evidence="2">
    <location>
        <begin position="31"/>
        <end position="79"/>
    </location>
</feature>
<keyword evidence="1" id="KW-0812">Transmembrane</keyword>
<keyword evidence="1" id="KW-0472">Membrane</keyword>
<organism evidence="3 4">
    <name type="scientific">Pandoravirus inopinatum</name>
    <dbReference type="NCBI Taxonomy" id="1605721"/>
    <lineage>
        <taxon>Viruses</taxon>
        <taxon>Pandoravirus</taxon>
    </lineage>
</organism>
<dbReference type="SUPFAM" id="SSF48403">
    <property type="entry name" value="Ankyrin repeat"/>
    <property type="match status" value="1"/>
</dbReference>
<dbReference type="InterPro" id="IPR036770">
    <property type="entry name" value="Ankyrin_rpt-contain_sf"/>
</dbReference>
<dbReference type="Gene3D" id="1.20.1280.50">
    <property type="match status" value="1"/>
</dbReference>
<sequence length="317" mass="34608">MGTIRTRLARSYEGVARDCDESHDGSRTSGLKGLDDLPDELLAAIAQSLDCVDNYSTMRRVSRRWRTIVSDRTLLGPPLCMKTHHATEAISEKKKKTQLYAHSPMCPRHRLACADAIRAGAGSDTLRGLKSMGHKFNGDAVMAAILADDVPSLAVLTTSKGCEIEREHYNAAAQYGRINVLARFLAAKGATWRNSEVPKVAARHGHLDCLKLAHRSGIKWDAKVAMAAARGGHLNCLAYAHEYGCPWDASALYAKARSHGHKACCDYIARHTTKRLPNEPRDTILAMFAVLVMVSIFVGVVVLVIAVVVRHGSKTSE</sequence>
<dbReference type="RefSeq" id="YP_009119614.1">
    <property type="nucleotide sequence ID" value="NC_026440.1"/>
</dbReference>
<protein>
    <submittedName>
        <fullName evidence="3">Ankyrin repeat protein</fullName>
    </submittedName>
</protein>
<evidence type="ECO:0000259" key="2">
    <source>
        <dbReference type="PROSITE" id="PS50181"/>
    </source>
</evidence>
<proteinExistence type="predicted"/>
<dbReference type="InterPro" id="IPR001810">
    <property type="entry name" value="F-box_dom"/>
</dbReference>
<name>A0A0B5J1J5_9VIRU</name>
<feature type="transmembrane region" description="Helical" evidence="1">
    <location>
        <begin position="284"/>
        <end position="309"/>
    </location>
</feature>